<gene>
    <name evidence="2" type="ORF">MCOR_14132</name>
</gene>
<evidence type="ECO:0000313" key="3">
    <source>
        <dbReference type="Proteomes" id="UP000507470"/>
    </source>
</evidence>
<organism evidence="2 3">
    <name type="scientific">Mytilus coruscus</name>
    <name type="common">Sea mussel</name>
    <dbReference type="NCBI Taxonomy" id="42192"/>
    <lineage>
        <taxon>Eukaryota</taxon>
        <taxon>Metazoa</taxon>
        <taxon>Spiralia</taxon>
        <taxon>Lophotrochozoa</taxon>
        <taxon>Mollusca</taxon>
        <taxon>Bivalvia</taxon>
        <taxon>Autobranchia</taxon>
        <taxon>Pteriomorphia</taxon>
        <taxon>Mytilida</taxon>
        <taxon>Mytiloidea</taxon>
        <taxon>Mytilidae</taxon>
        <taxon>Mytilinae</taxon>
        <taxon>Mytilus</taxon>
    </lineage>
</organism>
<dbReference type="PROSITE" id="PS50835">
    <property type="entry name" value="IG_LIKE"/>
    <property type="match status" value="1"/>
</dbReference>
<dbReference type="InterPro" id="IPR036179">
    <property type="entry name" value="Ig-like_dom_sf"/>
</dbReference>
<name>A0A6J8B373_MYTCO</name>
<dbReference type="InterPro" id="IPR027417">
    <property type="entry name" value="P-loop_NTPase"/>
</dbReference>
<dbReference type="InterPro" id="IPR013783">
    <property type="entry name" value="Ig-like_fold"/>
</dbReference>
<dbReference type="InterPro" id="IPR013098">
    <property type="entry name" value="Ig_I-set"/>
</dbReference>
<dbReference type="Gene3D" id="3.40.50.300">
    <property type="entry name" value="P-loop containing nucleotide triphosphate hydrolases"/>
    <property type="match status" value="1"/>
</dbReference>
<proteinExistence type="predicted"/>
<dbReference type="SUPFAM" id="SSF52540">
    <property type="entry name" value="P-loop containing nucleoside triphosphate hydrolases"/>
    <property type="match status" value="1"/>
</dbReference>
<dbReference type="Pfam" id="PF07679">
    <property type="entry name" value="I-set"/>
    <property type="match status" value="1"/>
</dbReference>
<dbReference type="InterPro" id="IPR007110">
    <property type="entry name" value="Ig-like_dom"/>
</dbReference>
<dbReference type="Gene3D" id="2.60.40.10">
    <property type="entry name" value="Immunoglobulins"/>
    <property type="match status" value="1"/>
</dbReference>
<dbReference type="OrthoDB" id="6133052at2759"/>
<feature type="domain" description="Ig-like" evidence="1">
    <location>
        <begin position="1"/>
        <end position="60"/>
    </location>
</feature>
<accession>A0A6J8B373</accession>
<dbReference type="SUPFAM" id="SSF48726">
    <property type="entry name" value="Immunoglobulin"/>
    <property type="match status" value="1"/>
</dbReference>
<dbReference type="AlphaFoldDB" id="A0A6J8B373"/>
<sequence>MEGLDIQFDCETEEDNSSVEWYKDDVLITMNTGNIKKETFPGNIHKLTISPARLQDSGRYRIEKNGISSEAVLVVKEMPETIKQMSKHDREEFLKATQSGTTQRYYIRVMIVGESSAGKTCLFRRLMNKPIDDVISTDGLDIERRKCQVDVKTGEWYFLTSK</sequence>
<reference evidence="2 3" key="1">
    <citation type="submission" date="2020-06" db="EMBL/GenBank/DDBJ databases">
        <authorList>
            <person name="Li R."/>
            <person name="Bekaert M."/>
        </authorList>
    </citation>
    <scope>NUCLEOTIDE SEQUENCE [LARGE SCALE GENOMIC DNA]</scope>
    <source>
        <strain evidence="3">wild</strain>
    </source>
</reference>
<keyword evidence="3" id="KW-1185">Reference proteome</keyword>
<protein>
    <recommendedName>
        <fullName evidence="1">Ig-like domain-containing protein</fullName>
    </recommendedName>
</protein>
<evidence type="ECO:0000259" key="1">
    <source>
        <dbReference type="PROSITE" id="PS50835"/>
    </source>
</evidence>
<evidence type="ECO:0000313" key="2">
    <source>
        <dbReference type="EMBL" id="CAC5377871.1"/>
    </source>
</evidence>
<dbReference type="Proteomes" id="UP000507470">
    <property type="component" value="Unassembled WGS sequence"/>
</dbReference>
<dbReference type="EMBL" id="CACVKT020002401">
    <property type="protein sequence ID" value="CAC5377871.1"/>
    <property type="molecule type" value="Genomic_DNA"/>
</dbReference>